<dbReference type="SUPFAM" id="SSF49854">
    <property type="entry name" value="Spermadhesin, CUB domain"/>
    <property type="match status" value="2"/>
</dbReference>
<dbReference type="PANTHER" id="PTHR24251">
    <property type="entry name" value="OVOCHYMASE-RELATED"/>
    <property type="match status" value="1"/>
</dbReference>
<dbReference type="PROSITE" id="PS01180">
    <property type="entry name" value="CUB"/>
    <property type="match status" value="2"/>
</dbReference>
<evidence type="ECO:0000256" key="1">
    <source>
        <dbReference type="ARBA" id="ARBA00022737"/>
    </source>
</evidence>
<dbReference type="GeneID" id="106163378"/>
<evidence type="ECO:0000313" key="5">
    <source>
        <dbReference type="Proteomes" id="UP000085678"/>
    </source>
</evidence>
<dbReference type="Pfam" id="PF00431">
    <property type="entry name" value="CUB"/>
    <property type="match status" value="2"/>
</dbReference>
<keyword evidence="5" id="KW-1185">Reference proteome</keyword>
<dbReference type="KEGG" id="lak:106163378"/>
<dbReference type="RefSeq" id="XP_013396389.1">
    <property type="nucleotide sequence ID" value="XM_013540935.1"/>
</dbReference>
<gene>
    <name evidence="6" type="primary">LOC106163378</name>
</gene>
<dbReference type="AlphaFoldDB" id="A0A1S3IFZ1"/>
<dbReference type="Proteomes" id="UP000085678">
    <property type="component" value="Unplaced"/>
</dbReference>
<protein>
    <submittedName>
        <fullName evidence="6">Cubilin-like</fullName>
    </submittedName>
</protein>
<reference evidence="6" key="1">
    <citation type="submission" date="2025-08" db="UniProtKB">
        <authorList>
            <consortium name="RefSeq"/>
        </authorList>
    </citation>
    <scope>IDENTIFICATION</scope>
    <source>
        <tissue evidence="6">Gonads</tissue>
    </source>
</reference>
<keyword evidence="2" id="KW-1015">Disulfide bond</keyword>
<feature type="domain" description="CUB" evidence="4">
    <location>
        <begin position="169"/>
        <end position="284"/>
    </location>
</feature>
<dbReference type="InterPro" id="IPR035914">
    <property type="entry name" value="Sperma_CUB_dom_sf"/>
</dbReference>
<dbReference type="Gene3D" id="2.60.120.290">
    <property type="entry name" value="Spermadhesin, CUB domain"/>
    <property type="match status" value="2"/>
</dbReference>
<feature type="domain" description="CUB" evidence="4">
    <location>
        <begin position="291"/>
        <end position="420"/>
    </location>
</feature>
<proteinExistence type="predicted"/>
<dbReference type="InParanoid" id="A0A1S3IFZ1"/>
<dbReference type="CDD" id="cd00041">
    <property type="entry name" value="CUB"/>
    <property type="match status" value="1"/>
</dbReference>
<sequence length="420" mass="46867">MIILIESQNRPWMHSRDVIFSLILPVDAECVPKVTVFTTAPGEINFNDEPQSTPLGQGQVDGGGTTPGCDREWILIPPKDRYVAVTVVSVYNITCGDLLYISSHLSDTRSPGWSVCDFRGGNTPRLFDQPRYLASHREEKIIIQYRRGSSNFSGGRGFEIVYDFKEPGCNGQAVLTGSPSWLATHPGAGAWAVEADLHCAWQIVAPPDQFVSIHSHNVWLHCSSKWQTLEVYDAPKELSSALMARIYCTDQMVSVASSGRYMFLKYDDRWASNSLGFNLTYQFHKRRQCGCGGDYELTAPTGTLLSHKDFDSSDGMLVRQKYLPWSRCQWLIRMPATALVTLRFDHFDVRGKSSAGLCYGDMLVVHDGSSNRTIGQTFCDSYQEPFSLTSTSSRLGVRFLTGPMESMDTRGTGFILTHFG</sequence>
<comment type="caution">
    <text evidence="3">Lacks conserved residue(s) required for the propagation of feature annotation.</text>
</comment>
<evidence type="ECO:0000256" key="2">
    <source>
        <dbReference type="ARBA" id="ARBA00023157"/>
    </source>
</evidence>
<dbReference type="InterPro" id="IPR000859">
    <property type="entry name" value="CUB_dom"/>
</dbReference>
<dbReference type="SMART" id="SM00042">
    <property type="entry name" value="CUB"/>
    <property type="match status" value="2"/>
</dbReference>
<name>A0A1S3IFZ1_LINAN</name>
<evidence type="ECO:0000259" key="4">
    <source>
        <dbReference type="PROSITE" id="PS01180"/>
    </source>
</evidence>
<organism evidence="5 6">
    <name type="scientific">Lingula anatina</name>
    <name type="common">Brachiopod</name>
    <name type="synonym">Lingula unguis</name>
    <dbReference type="NCBI Taxonomy" id="7574"/>
    <lineage>
        <taxon>Eukaryota</taxon>
        <taxon>Metazoa</taxon>
        <taxon>Spiralia</taxon>
        <taxon>Lophotrochozoa</taxon>
        <taxon>Brachiopoda</taxon>
        <taxon>Linguliformea</taxon>
        <taxon>Lingulata</taxon>
        <taxon>Lingulida</taxon>
        <taxon>Linguloidea</taxon>
        <taxon>Lingulidae</taxon>
        <taxon>Lingula</taxon>
    </lineage>
</organism>
<evidence type="ECO:0000313" key="6">
    <source>
        <dbReference type="RefSeq" id="XP_013396389.1"/>
    </source>
</evidence>
<accession>A0A1S3IFZ1</accession>
<keyword evidence="1" id="KW-0677">Repeat</keyword>
<evidence type="ECO:0000256" key="3">
    <source>
        <dbReference type="PROSITE-ProRule" id="PRU00059"/>
    </source>
</evidence>
<dbReference type="STRING" id="7574.A0A1S3IFZ1"/>